<evidence type="ECO:0000313" key="2">
    <source>
        <dbReference type="EMBL" id="PSN71403.1"/>
    </source>
</evidence>
<evidence type="ECO:0000313" key="3">
    <source>
        <dbReference type="Proteomes" id="UP000240883"/>
    </source>
</evidence>
<proteinExistence type="predicted"/>
<feature type="signal peptide" evidence="1">
    <location>
        <begin position="1"/>
        <end position="15"/>
    </location>
</feature>
<keyword evidence="1" id="KW-0732">Signal</keyword>
<dbReference type="AlphaFoldDB" id="A0A2T2P183"/>
<reference evidence="2 3" key="1">
    <citation type="journal article" date="2018" name="Front. Microbiol.">
        <title>Genome-Wide Analysis of Corynespora cassiicola Leaf Fall Disease Putative Effectors.</title>
        <authorList>
            <person name="Lopez D."/>
            <person name="Ribeiro S."/>
            <person name="Label P."/>
            <person name="Fumanal B."/>
            <person name="Venisse J.S."/>
            <person name="Kohler A."/>
            <person name="de Oliveira R.R."/>
            <person name="Labutti K."/>
            <person name="Lipzen A."/>
            <person name="Lail K."/>
            <person name="Bauer D."/>
            <person name="Ohm R.A."/>
            <person name="Barry K.W."/>
            <person name="Spatafora J."/>
            <person name="Grigoriev I.V."/>
            <person name="Martin F.M."/>
            <person name="Pujade-Renaud V."/>
        </authorList>
    </citation>
    <scope>NUCLEOTIDE SEQUENCE [LARGE SCALE GENOMIC DNA]</scope>
    <source>
        <strain evidence="2 3">Philippines</strain>
    </source>
</reference>
<evidence type="ECO:0000256" key="1">
    <source>
        <dbReference type="SAM" id="SignalP"/>
    </source>
</evidence>
<gene>
    <name evidence="2" type="ORF">BS50DRAFT_486240</name>
</gene>
<accession>A0A2T2P183</accession>
<sequence>MVALTLLTLAAGAAAAPALTARQQEIPEGWTWQVENWHAGCQRAGCNYNFNITVPTVEGDIAGVKAYCSGYRGYDTPDNYNLCQILEGANNGVSAKFGPRPEDGTGPKEIFISFEKGAYEPEGRPAYNFTGSAPAVYNAFVAPLLNFTVTPTQVTAVA</sequence>
<name>A0A2T2P183_CORCC</name>
<dbReference type="OrthoDB" id="3508922at2759"/>
<feature type="chain" id="PRO_5015498372" evidence="1">
    <location>
        <begin position="16"/>
        <end position="158"/>
    </location>
</feature>
<keyword evidence="3" id="KW-1185">Reference proteome</keyword>
<protein>
    <submittedName>
        <fullName evidence="2">Uncharacterized protein</fullName>
    </submittedName>
</protein>
<dbReference type="EMBL" id="KZ678131">
    <property type="protein sequence ID" value="PSN71403.1"/>
    <property type="molecule type" value="Genomic_DNA"/>
</dbReference>
<dbReference type="Proteomes" id="UP000240883">
    <property type="component" value="Unassembled WGS sequence"/>
</dbReference>
<organism evidence="2 3">
    <name type="scientific">Corynespora cassiicola Philippines</name>
    <dbReference type="NCBI Taxonomy" id="1448308"/>
    <lineage>
        <taxon>Eukaryota</taxon>
        <taxon>Fungi</taxon>
        <taxon>Dikarya</taxon>
        <taxon>Ascomycota</taxon>
        <taxon>Pezizomycotina</taxon>
        <taxon>Dothideomycetes</taxon>
        <taxon>Pleosporomycetidae</taxon>
        <taxon>Pleosporales</taxon>
        <taxon>Corynesporascaceae</taxon>
        <taxon>Corynespora</taxon>
    </lineage>
</organism>